<gene>
    <name evidence="1" type="ORF">EVAR_32801_1</name>
</gene>
<sequence length="127" mass="14080">MRLWLTQFNVITIPIVWKSRTIANFVTAQKWPAPPAKYDIHTRYGYVITASVAAFCPLSESAGGPLSSQSFSSIRFPSIRYPIPSQEASNALITRLGSHRLSYEKPVVSSEHNRKISCDISDPQVAG</sequence>
<proteinExistence type="predicted"/>
<evidence type="ECO:0000313" key="1">
    <source>
        <dbReference type="EMBL" id="GBP48777.1"/>
    </source>
</evidence>
<dbReference type="EMBL" id="BGZK01000530">
    <property type="protein sequence ID" value="GBP48777.1"/>
    <property type="molecule type" value="Genomic_DNA"/>
</dbReference>
<accession>A0A4C1WF70</accession>
<evidence type="ECO:0000313" key="2">
    <source>
        <dbReference type="Proteomes" id="UP000299102"/>
    </source>
</evidence>
<organism evidence="1 2">
    <name type="scientific">Eumeta variegata</name>
    <name type="common">Bagworm moth</name>
    <name type="synonym">Eumeta japonica</name>
    <dbReference type="NCBI Taxonomy" id="151549"/>
    <lineage>
        <taxon>Eukaryota</taxon>
        <taxon>Metazoa</taxon>
        <taxon>Ecdysozoa</taxon>
        <taxon>Arthropoda</taxon>
        <taxon>Hexapoda</taxon>
        <taxon>Insecta</taxon>
        <taxon>Pterygota</taxon>
        <taxon>Neoptera</taxon>
        <taxon>Endopterygota</taxon>
        <taxon>Lepidoptera</taxon>
        <taxon>Glossata</taxon>
        <taxon>Ditrysia</taxon>
        <taxon>Tineoidea</taxon>
        <taxon>Psychidae</taxon>
        <taxon>Oiketicinae</taxon>
        <taxon>Eumeta</taxon>
    </lineage>
</organism>
<dbReference type="Proteomes" id="UP000299102">
    <property type="component" value="Unassembled WGS sequence"/>
</dbReference>
<protein>
    <submittedName>
        <fullName evidence="1">Uncharacterized protein</fullName>
    </submittedName>
</protein>
<reference evidence="1 2" key="1">
    <citation type="journal article" date="2019" name="Commun. Biol.">
        <title>The bagworm genome reveals a unique fibroin gene that provides high tensile strength.</title>
        <authorList>
            <person name="Kono N."/>
            <person name="Nakamura H."/>
            <person name="Ohtoshi R."/>
            <person name="Tomita M."/>
            <person name="Numata K."/>
            <person name="Arakawa K."/>
        </authorList>
    </citation>
    <scope>NUCLEOTIDE SEQUENCE [LARGE SCALE GENOMIC DNA]</scope>
</reference>
<comment type="caution">
    <text evidence="1">The sequence shown here is derived from an EMBL/GenBank/DDBJ whole genome shotgun (WGS) entry which is preliminary data.</text>
</comment>
<keyword evidence="2" id="KW-1185">Reference proteome</keyword>
<dbReference type="AlphaFoldDB" id="A0A4C1WF70"/>
<name>A0A4C1WF70_EUMVA</name>